<keyword evidence="3" id="KW-0436">Ligase</keyword>
<keyword evidence="4" id="KW-0576">Peroxisome</keyword>
<feature type="domain" description="AMP-dependent synthetase/ligase" evidence="5">
    <location>
        <begin position="8"/>
        <end position="356"/>
    </location>
</feature>
<evidence type="ECO:0000256" key="3">
    <source>
        <dbReference type="ARBA" id="ARBA00022598"/>
    </source>
</evidence>
<reference evidence="6" key="1">
    <citation type="journal article" date="2023" name="Insect Mol. Biol.">
        <title>Genome sequencing provides insights into the evolution of gene families encoding plant cell wall-degrading enzymes in longhorned beetles.</title>
        <authorList>
            <person name="Shin N.R."/>
            <person name="Okamura Y."/>
            <person name="Kirsch R."/>
            <person name="Pauchet Y."/>
        </authorList>
    </citation>
    <scope>NUCLEOTIDE SEQUENCE</scope>
    <source>
        <strain evidence="6">RBIC_L_NR</strain>
    </source>
</reference>
<comment type="similarity">
    <text evidence="2">Belongs to the ATP-dependent AMP-binding enzyme family.</text>
</comment>
<dbReference type="EMBL" id="JANEYF010003072">
    <property type="protein sequence ID" value="KAJ8939528.1"/>
    <property type="molecule type" value="Genomic_DNA"/>
</dbReference>
<dbReference type="PANTHER" id="PTHR24096">
    <property type="entry name" value="LONG-CHAIN-FATTY-ACID--COA LIGASE"/>
    <property type="match status" value="1"/>
</dbReference>
<dbReference type="Proteomes" id="UP001162156">
    <property type="component" value="Unassembled WGS sequence"/>
</dbReference>
<dbReference type="InterPro" id="IPR042099">
    <property type="entry name" value="ANL_N_sf"/>
</dbReference>
<dbReference type="GO" id="GO:0016405">
    <property type="term" value="F:CoA-ligase activity"/>
    <property type="evidence" value="ECO:0007669"/>
    <property type="project" value="TreeGrafter"/>
</dbReference>
<evidence type="ECO:0000256" key="4">
    <source>
        <dbReference type="ARBA" id="ARBA00023140"/>
    </source>
</evidence>
<evidence type="ECO:0000259" key="5">
    <source>
        <dbReference type="Pfam" id="PF00501"/>
    </source>
</evidence>
<dbReference type="Pfam" id="PF00501">
    <property type="entry name" value="AMP-binding"/>
    <property type="match status" value="1"/>
</dbReference>
<sequence>YIVDIEEEDTYAELLQRTVRAALELRKRNLSKNDVVILCTYNHKNSSVPFLACTFLGIPVASLDPSLSLMDTTHLIREVKPKILFIVPEALNLIEASLEETGVEAEIIIFGKSDKYTEFTDFLQPNDAEKDFIPEPAMNIQETAVIFFSSGSTGMPKGIMASQCGIICQGTIFIESGNVGTVLLSYASLYWISSVISTTGIIFAGAAKVICKRFDAKQLWHLFEKYKITSFISAPDQIVDMIRVGRPDGIDTTSLTVCIIGGAALPERLMRVLRDFLPGTFVFMAYGQTEVTGVITSFSIKEVKHTLSLHYKPESIGILVVGFSCKVVDPETEKLCGPNENGELRVKSRVIMNGYYGRDSSETFDAEGWLKTGDMVYYDKDHCFFIVDRIKEMLKYKSWHVAPAMLEK</sequence>
<comment type="caution">
    <text evidence="6">The sequence shown here is derived from an EMBL/GenBank/DDBJ whole genome shotgun (WGS) entry which is preliminary data.</text>
</comment>
<feature type="non-terminal residue" evidence="6">
    <location>
        <position position="1"/>
    </location>
</feature>
<dbReference type="AlphaFoldDB" id="A0AAV8XNA6"/>
<evidence type="ECO:0000313" key="7">
    <source>
        <dbReference type="Proteomes" id="UP001162156"/>
    </source>
</evidence>
<dbReference type="InterPro" id="IPR000873">
    <property type="entry name" value="AMP-dep_synth/lig_dom"/>
</dbReference>
<comment type="subcellular location">
    <subcellularLocation>
        <location evidence="1">Peroxisome</location>
    </subcellularLocation>
</comment>
<dbReference type="PROSITE" id="PS00455">
    <property type="entry name" value="AMP_BINDING"/>
    <property type="match status" value="1"/>
</dbReference>
<proteinExistence type="inferred from homology"/>
<keyword evidence="7" id="KW-1185">Reference proteome</keyword>
<evidence type="ECO:0000256" key="1">
    <source>
        <dbReference type="ARBA" id="ARBA00004275"/>
    </source>
</evidence>
<organism evidence="6 7">
    <name type="scientific">Rhamnusium bicolor</name>
    <dbReference type="NCBI Taxonomy" id="1586634"/>
    <lineage>
        <taxon>Eukaryota</taxon>
        <taxon>Metazoa</taxon>
        <taxon>Ecdysozoa</taxon>
        <taxon>Arthropoda</taxon>
        <taxon>Hexapoda</taxon>
        <taxon>Insecta</taxon>
        <taxon>Pterygota</taxon>
        <taxon>Neoptera</taxon>
        <taxon>Endopterygota</taxon>
        <taxon>Coleoptera</taxon>
        <taxon>Polyphaga</taxon>
        <taxon>Cucujiformia</taxon>
        <taxon>Chrysomeloidea</taxon>
        <taxon>Cerambycidae</taxon>
        <taxon>Lepturinae</taxon>
        <taxon>Rhagiini</taxon>
        <taxon>Rhamnusium</taxon>
    </lineage>
</organism>
<name>A0AAV8XNA6_9CUCU</name>
<dbReference type="GO" id="GO:0005777">
    <property type="term" value="C:peroxisome"/>
    <property type="evidence" value="ECO:0007669"/>
    <property type="project" value="UniProtKB-SubCell"/>
</dbReference>
<evidence type="ECO:0000256" key="2">
    <source>
        <dbReference type="ARBA" id="ARBA00006432"/>
    </source>
</evidence>
<dbReference type="SUPFAM" id="SSF56801">
    <property type="entry name" value="Acetyl-CoA synthetase-like"/>
    <property type="match status" value="1"/>
</dbReference>
<dbReference type="Gene3D" id="3.40.50.12780">
    <property type="entry name" value="N-terminal domain of ligase-like"/>
    <property type="match status" value="1"/>
</dbReference>
<dbReference type="PANTHER" id="PTHR24096:SF149">
    <property type="entry name" value="AMP-BINDING DOMAIN-CONTAINING PROTEIN-RELATED"/>
    <property type="match status" value="1"/>
</dbReference>
<feature type="non-terminal residue" evidence="6">
    <location>
        <position position="408"/>
    </location>
</feature>
<protein>
    <recommendedName>
        <fullName evidence="5">AMP-dependent synthetase/ligase domain-containing protein</fullName>
    </recommendedName>
</protein>
<accession>A0AAV8XNA6</accession>
<gene>
    <name evidence="6" type="ORF">NQ314_011095</name>
</gene>
<evidence type="ECO:0000313" key="6">
    <source>
        <dbReference type="EMBL" id="KAJ8939528.1"/>
    </source>
</evidence>
<dbReference type="InterPro" id="IPR020845">
    <property type="entry name" value="AMP-binding_CS"/>
</dbReference>